<evidence type="ECO:0000256" key="4">
    <source>
        <dbReference type="SAM" id="SignalP"/>
    </source>
</evidence>
<proteinExistence type="predicted"/>
<evidence type="ECO:0000313" key="5">
    <source>
        <dbReference type="EMBL" id="MEF2155324.1"/>
    </source>
</evidence>
<gene>
    <name evidence="5" type="ORF">V3390_03635</name>
</gene>
<comment type="caution">
    <text evidence="5">The sequence shown here is derived from an EMBL/GenBank/DDBJ whole genome shotgun (WGS) entry which is preliminary data.</text>
</comment>
<sequence length="170" mass="18538">MRKFLLVLLVALAAAFIYQMGHRAGQSIAEQQGLPGSKPAVSASASTTSSRSTASATASSRSSTRSSPADSASSGLSTVDVVSLPREARKVLDDIRAGGPFDYPRDGVTFQNRERVLPIQSRGYYREYTVRTPGENDRGARRIVTGGKPASEFYYTDDHYRSFKRIRDVP</sequence>
<accession>A0ABU7UXM6</accession>
<reference evidence="5 6" key="1">
    <citation type="submission" date="2024-01" db="EMBL/GenBank/DDBJ databases">
        <title>Novel species of the genus Luteimonas isolated from rivers.</title>
        <authorList>
            <person name="Lu H."/>
        </authorList>
    </citation>
    <scope>NUCLEOTIDE SEQUENCE [LARGE SCALE GENOMIC DNA]</scope>
    <source>
        <strain evidence="5 6">FXH3W</strain>
    </source>
</reference>
<evidence type="ECO:0000313" key="6">
    <source>
        <dbReference type="Proteomes" id="UP001356170"/>
    </source>
</evidence>
<dbReference type="InterPro" id="IPR000026">
    <property type="entry name" value="N1-like"/>
</dbReference>
<dbReference type="Pfam" id="PF00545">
    <property type="entry name" value="Ribonuclease"/>
    <property type="match status" value="1"/>
</dbReference>
<evidence type="ECO:0000256" key="3">
    <source>
        <dbReference type="SAM" id="MobiDB-lite"/>
    </source>
</evidence>
<evidence type="ECO:0000256" key="2">
    <source>
        <dbReference type="ARBA" id="ARBA00022801"/>
    </source>
</evidence>
<name>A0ABU7UXM6_9GAMM</name>
<dbReference type="InterPro" id="IPR016191">
    <property type="entry name" value="Ribonuclease/ribotoxin"/>
</dbReference>
<dbReference type="SUPFAM" id="SSF53933">
    <property type="entry name" value="Microbial ribonucleases"/>
    <property type="match status" value="1"/>
</dbReference>
<dbReference type="Proteomes" id="UP001356170">
    <property type="component" value="Unassembled WGS sequence"/>
</dbReference>
<feature type="chain" id="PRO_5047181324" evidence="4">
    <location>
        <begin position="24"/>
        <end position="170"/>
    </location>
</feature>
<keyword evidence="1" id="KW-0540">Nuclease</keyword>
<protein>
    <submittedName>
        <fullName evidence="5">Ribonuclease domain-containing protein</fullName>
    </submittedName>
</protein>
<feature type="compositionally biased region" description="Low complexity" evidence="3">
    <location>
        <begin position="42"/>
        <end position="74"/>
    </location>
</feature>
<organism evidence="5 6">
    <name type="scientific">Aquilutibacter rugosus</name>
    <dbReference type="NCBI Taxonomy" id="3115820"/>
    <lineage>
        <taxon>Bacteria</taxon>
        <taxon>Pseudomonadati</taxon>
        <taxon>Pseudomonadota</taxon>
        <taxon>Gammaproteobacteria</taxon>
        <taxon>Lysobacterales</taxon>
        <taxon>Lysobacteraceae</taxon>
        <taxon>Aquilutibacter</taxon>
    </lineage>
</organism>
<feature type="signal peptide" evidence="4">
    <location>
        <begin position="1"/>
        <end position="23"/>
    </location>
</feature>
<dbReference type="Gene3D" id="3.10.450.30">
    <property type="entry name" value="Microbial ribonucleases"/>
    <property type="match status" value="1"/>
</dbReference>
<feature type="region of interest" description="Disordered" evidence="3">
    <location>
        <begin position="32"/>
        <end position="78"/>
    </location>
</feature>
<keyword evidence="2" id="KW-0378">Hydrolase</keyword>
<dbReference type="EMBL" id="JAZHBO010000001">
    <property type="protein sequence ID" value="MEF2155324.1"/>
    <property type="molecule type" value="Genomic_DNA"/>
</dbReference>
<keyword evidence="4" id="KW-0732">Signal</keyword>
<dbReference type="RefSeq" id="WP_331703389.1">
    <property type="nucleotide sequence ID" value="NZ_JAZHBO010000001.1"/>
</dbReference>
<keyword evidence="6" id="KW-1185">Reference proteome</keyword>
<evidence type="ECO:0000256" key="1">
    <source>
        <dbReference type="ARBA" id="ARBA00022722"/>
    </source>
</evidence>